<keyword evidence="2" id="KW-1185">Reference proteome</keyword>
<dbReference type="EMBL" id="LQPE01000065">
    <property type="protein sequence ID" value="ORW06358.1"/>
    <property type="molecule type" value="Genomic_DNA"/>
</dbReference>
<dbReference type="Proteomes" id="UP000193487">
    <property type="component" value="Unassembled WGS sequence"/>
</dbReference>
<protein>
    <submittedName>
        <fullName evidence="1">Uncharacterized protein</fullName>
    </submittedName>
</protein>
<dbReference type="OrthoDB" id="4640995at2"/>
<name>A0A1X1Y5L0_9MYCO</name>
<comment type="caution">
    <text evidence="1">The sequence shown here is derived from an EMBL/GenBank/DDBJ whole genome shotgun (WGS) entry which is preliminary data.</text>
</comment>
<organism evidence="1 2">
    <name type="scientific">Mycobacterium kyorinense</name>
    <dbReference type="NCBI Taxonomy" id="487514"/>
    <lineage>
        <taxon>Bacteria</taxon>
        <taxon>Bacillati</taxon>
        <taxon>Actinomycetota</taxon>
        <taxon>Actinomycetes</taxon>
        <taxon>Mycobacteriales</taxon>
        <taxon>Mycobacteriaceae</taxon>
        <taxon>Mycobacterium</taxon>
    </lineage>
</organism>
<sequence>MRDLHKGESITTAREKTREELLLGGLGDWVHLYQVHYHVQKNHPGFTVEQVKTETLDTIRSLVTDGLFTVGDLSGPNGSFAAWDIPLEESIKRISNAYIDQFDDETAWTWVFWLALTDKGRHAAAAI</sequence>
<reference evidence="1 2" key="1">
    <citation type="submission" date="2016-01" db="EMBL/GenBank/DDBJ databases">
        <title>The new phylogeny of the genus Mycobacterium.</title>
        <authorList>
            <person name="Tarcisio F."/>
            <person name="Conor M."/>
            <person name="Antonella G."/>
            <person name="Elisabetta G."/>
            <person name="Giulia F.S."/>
            <person name="Sara T."/>
            <person name="Anna F."/>
            <person name="Clotilde B."/>
            <person name="Roberto B."/>
            <person name="Veronica D.S."/>
            <person name="Fabio R."/>
            <person name="Monica P."/>
            <person name="Olivier J."/>
            <person name="Enrico T."/>
            <person name="Nicola S."/>
        </authorList>
    </citation>
    <scope>NUCLEOTIDE SEQUENCE [LARGE SCALE GENOMIC DNA]</scope>
    <source>
        <strain evidence="1 2">DSM 45166</strain>
    </source>
</reference>
<proteinExistence type="predicted"/>
<gene>
    <name evidence="1" type="ORF">AWC14_25760</name>
</gene>
<accession>A0A1X1Y5L0</accession>
<evidence type="ECO:0000313" key="2">
    <source>
        <dbReference type="Proteomes" id="UP000193487"/>
    </source>
</evidence>
<dbReference type="RefSeq" id="WP_045385928.1">
    <property type="nucleotide sequence ID" value="NZ_BBKA01000266.1"/>
</dbReference>
<evidence type="ECO:0000313" key="1">
    <source>
        <dbReference type="EMBL" id="ORW06358.1"/>
    </source>
</evidence>
<dbReference type="AlphaFoldDB" id="A0A1X1Y5L0"/>